<sequence>MKNITDYNDNEIEKVRGNETQEEWAIRIMDYYYENSKPVYFNLEQDIVDKCTKSTGIHEAIETSLSSHLKGV</sequence>
<organism evidence="1 2">
    <name type="scientific">Pseudoloma neurophilia</name>
    <dbReference type="NCBI Taxonomy" id="146866"/>
    <lineage>
        <taxon>Eukaryota</taxon>
        <taxon>Fungi</taxon>
        <taxon>Fungi incertae sedis</taxon>
        <taxon>Microsporidia</taxon>
        <taxon>Pseudoloma</taxon>
    </lineage>
</organism>
<comment type="caution">
    <text evidence="1">The sequence shown here is derived from an EMBL/GenBank/DDBJ whole genome shotgun (WGS) entry which is preliminary data.</text>
</comment>
<proteinExistence type="predicted"/>
<dbReference type="EMBL" id="LGUB01000019">
    <property type="protein sequence ID" value="KRH94899.1"/>
    <property type="molecule type" value="Genomic_DNA"/>
</dbReference>
<dbReference type="AlphaFoldDB" id="A0A0R0M090"/>
<keyword evidence="2" id="KW-1185">Reference proteome</keyword>
<gene>
    <name evidence="1" type="ORF">M153_11600019836</name>
</gene>
<name>A0A0R0M090_9MICR</name>
<evidence type="ECO:0000313" key="2">
    <source>
        <dbReference type="Proteomes" id="UP000051530"/>
    </source>
</evidence>
<evidence type="ECO:0000313" key="1">
    <source>
        <dbReference type="EMBL" id="KRH94899.1"/>
    </source>
</evidence>
<dbReference type="Proteomes" id="UP000051530">
    <property type="component" value="Unassembled WGS sequence"/>
</dbReference>
<dbReference type="VEuPathDB" id="MicrosporidiaDB:M153_11600019836"/>
<protein>
    <submittedName>
        <fullName evidence="1">Uncharacterized protein</fullName>
    </submittedName>
</protein>
<reference evidence="1 2" key="1">
    <citation type="submission" date="2015-07" db="EMBL/GenBank/DDBJ databases">
        <title>The genome of Pseudoloma neurophilia, a relevant intracellular parasite of the zebrafish.</title>
        <authorList>
            <person name="Ndikumana S."/>
            <person name="Pelin A."/>
            <person name="Sanders J."/>
            <person name="Corradi N."/>
        </authorList>
    </citation>
    <scope>NUCLEOTIDE SEQUENCE [LARGE SCALE GENOMIC DNA]</scope>
    <source>
        <strain evidence="1 2">MK1</strain>
    </source>
</reference>
<accession>A0A0R0M090</accession>